<dbReference type="InterPro" id="IPR008271">
    <property type="entry name" value="Ser/Thr_kinase_AS"/>
</dbReference>
<dbReference type="CDD" id="cd00075">
    <property type="entry name" value="HATPase"/>
    <property type="match status" value="1"/>
</dbReference>
<dbReference type="SMART" id="SM00220">
    <property type="entry name" value="S_TKc"/>
    <property type="match status" value="1"/>
</dbReference>
<keyword evidence="10" id="KW-1133">Transmembrane helix</keyword>
<dbReference type="InterPro" id="IPR003594">
    <property type="entry name" value="HATPase_dom"/>
</dbReference>
<dbReference type="Gene3D" id="1.10.287.130">
    <property type="match status" value="1"/>
</dbReference>
<dbReference type="InterPro" id="IPR053159">
    <property type="entry name" value="Hybrid_Histidine_Kinase"/>
</dbReference>
<dbReference type="Pfam" id="PF13191">
    <property type="entry name" value="AAA_16"/>
    <property type="match status" value="1"/>
</dbReference>
<dbReference type="Proteomes" id="UP000650466">
    <property type="component" value="Unassembled WGS sequence"/>
</dbReference>
<dbReference type="Gene3D" id="1.10.510.10">
    <property type="entry name" value="Transferase(Phosphotransferase) domain 1"/>
    <property type="match status" value="1"/>
</dbReference>
<dbReference type="Pfam" id="PF02518">
    <property type="entry name" value="HATPase_c"/>
    <property type="match status" value="1"/>
</dbReference>
<evidence type="ECO:0000256" key="6">
    <source>
        <dbReference type="ARBA" id="ARBA00022741"/>
    </source>
</evidence>
<dbReference type="Pfam" id="PF00069">
    <property type="entry name" value="Pkinase"/>
    <property type="match status" value="1"/>
</dbReference>
<dbReference type="Gene3D" id="3.40.50.300">
    <property type="entry name" value="P-loop containing nucleotide triphosphate hydrolases"/>
    <property type="match status" value="1"/>
</dbReference>
<feature type="transmembrane region" description="Helical" evidence="10">
    <location>
        <begin position="907"/>
        <end position="930"/>
    </location>
</feature>
<dbReference type="Pfam" id="PF01590">
    <property type="entry name" value="GAF"/>
    <property type="match status" value="1"/>
</dbReference>
<dbReference type="InterPro" id="IPR029016">
    <property type="entry name" value="GAF-like_dom_sf"/>
</dbReference>
<dbReference type="InterPro" id="IPR011990">
    <property type="entry name" value="TPR-like_helical_dom_sf"/>
</dbReference>
<dbReference type="CDD" id="cd00082">
    <property type="entry name" value="HisKA"/>
    <property type="match status" value="1"/>
</dbReference>
<dbReference type="InterPro" id="IPR036890">
    <property type="entry name" value="HATPase_C_sf"/>
</dbReference>
<dbReference type="SMART" id="SM00388">
    <property type="entry name" value="HisKA"/>
    <property type="match status" value="1"/>
</dbReference>
<feature type="transmembrane region" description="Helical" evidence="10">
    <location>
        <begin position="942"/>
        <end position="959"/>
    </location>
</feature>
<dbReference type="CDD" id="cd14014">
    <property type="entry name" value="STKc_PknB_like"/>
    <property type="match status" value="1"/>
</dbReference>
<evidence type="ECO:0000256" key="1">
    <source>
        <dbReference type="ARBA" id="ARBA00000085"/>
    </source>
</evidence>
<dbReference type="Gene3D" id="3.30.565.10">
    <property type="entry name" value="Histidine kinase-like ATPase, C-terminal domain"/>
    <property type="match status" value="1"/>
</dbReference>
<dbReference type="PROSITE" id="PS50109">
    <property type="entry name" value="HIS_KIN"/>
    <property type="match status" value="1"/>
</dbReference>
<dbReference type="SUPFAM" id="SSF47384">
    <property type="entry name" value="Homodimeric domain of signal transducing histidine kinase"/>
    <property type="match status" value="1"/>
</dbReference>
<keyword evidence="10" id="KW-0812">Transmembrane</keyword>
<proteinExistence type="predicted"/>
<dbReference type="GO" id="GO:0005524">
    <property type="term" value="F:ATP binding"/>
    <property type="evidence" value="ECO:0007669"/>
    <property type="project" value="UniProtKB-KW"/>
</dbReference>
<dbReference type="PANTHER" id="PTHR43642:SF1">
    <property type="entry name" value="HYBRID SIGNAL TRANSDUCTION HISTIDINE KINASE G"/>
    <property type="match status" value="1"/>
</dbReference>
<sequence>MFTLPEYDVIRQIYQGDRTVLYRASHRQSMEKVIIKMLRNEFPTPPELSRMKREYEIGKHLQIPGIVKPLALLKHQNSVALVLEDFDGETLSAYFPVFRQSLPTFLTAAIQLVKIVGDIHHRFVIHKDIKPSNIIINPEKNIMKLADFSISSFSKERQEMLDPSMLEGTLSYMSPEQTGRMNRIIDYRSDYYSLGVTFYEMLTGRLPFQTEDPVELIHCHFAVSPAPLDSLRMGIPKPLSDIVKKLLAKNAEDRYQSAFGIIQDLERCLAMCEKREGMESFEVGQSDMTDVFHIPHRLYGREREIEKLLQVYQRAVQGSLEAVWVSGESGNGKSFLIAETMKTIMNDNGWFLSGRFEPNKQQISYYALSRALRQLVRQLLTEKDEQIELYRQRLKTLLGTSGKVLIELVPELELLIGEQPQAKPLPPQETQNRLHYLLQQFLILFAVKERPIVLFLDDLQWADTGSLQFLEMLLCDSQMQYFLFIGSYRSDRECITQSSEHAQWMDKLPSRLVSESIALKSLQIEAVRQLVAGALRIELQQAAQLAELVMEKTGGNPFFVKQFLVTLYEQSLLTFSYVAKRWVWDMEEIRKLRITDNLMFLLAEKLLRLPERTQHLLRLAACLGVTFDLEALGIVTGTPFTNVLRELEGPIQTGLIIPVGTDYKFFSELHDDAEAKDIRFTFVHDSIQEAVYGSIEASALTEMHLSMSFKLLSDLPDIEAGQRLFEVVNHMNIGSDLLSKHEQRIRLMELNLAAGRKAKASNAYKSALEYYNKAIVLLQQKEGSTLCDQSFVIRLETAEALYLNGQADEAEKLYSLLLAAAPTEELKLELYNLQVILYTNVGKQHKSVEVGLEALSKLGIRIPSKPTDLQIFQEYLKLKLMIGRKSTSDLYNLPLLNDEYMLKLMNLMMSVAISAYFTNTNLYVLFMFTMTKYSLKYGNSPAMSYVYTCYGLILGSGFGDYQRGYEYGLLGARLNAKFQSHQYRSKSHFSFGLFVSSWVKPFQVCMDHLQESFRSGIEDGDLVFTGYALTYQVLVQDIRGVPLIEVYEDLSKHYRILEQTNHHDTLLMLEMLRMVIHNLEGQSSNPLVIGKDEEEEKRFLKKLEVHPNQVILHVYSVKKMMLYYLFGQYEDAVKTGMAAEAMQTVSFGLFHIPEQYFYLALSITSIYKKASIHERKLYSKQMSRMLRKMDKWAANCQENYLHLSLLMRAEWNRVTGQFQKAELGYEASIRQAREQGFIQHEALACELAGKLYRDALREKIAKTYLTDAYYGYLSWGAKAKADELKLRYPTYLTSLKESQDWSTTKISDYSLQALDFVTIMNTSRSLSSEVNLEQLLKRLMEIVTYSSGAERCILVLKDRENLFVEAEMRTESLAREGKEFSKVTSVPLETREDLPAAVIQYVARTKEGVVLDDAANKGFFTHDPYIRNVESKSIFCEPILHQGNLVGVLYLENNLIRNAFTSERLDIIKLLSAQAAISIENARLYNDLEAKVRERTNELTLMETSRRDLLSNISHDLGTPLTSIQGYVEAILDGVIQDPDEQRKYLSVVHMRIVGIQRLITDLYQLSRLETKQFHFQLAPTTSGAMVRQLFAKYELDAANAGIAYTLDMQFIEGEDMLLTVDTDRIEQVYANILYNAIKFTPKGGNIGVHAEIAGEPSELIIRVTDSGVGISEEDLPHIFERFYKASKSRSTTGGSGLGLAIAKEIVQYHGGQIWAESRLGQGCSISFSLPVHRI</sequence>
<evidence type="ECO:0000256" key="10">
    <source>
        <dbReference type="SAM" id="Phobius"/>
    </source>
</evidence>
<dbReference type="PROSITE" id="PS00108">
    <property type="entry name" value="PROTEIN_KINASE_ST"/>
    <property type="match status" value="1"/>
</dbReference>
<keyword evidence="4" id="KW-0597">Phosphoprotein</keyword>
<dbReference type="InterPro" id="IPR041664">
    <property type="entry name" value="AAA_16"/>
</dbReference>
<dbReference type="SMART" id="SM00065">
    <property type="entry name" value="GAF"/>
    <property type="match status" value="1"/>
</dbReference>
<dbReference type="InterPro" id="IPR003661">
    <property type="entry name" value="HisK_dim/P_dom"/>
</dbReference>
<dbReference type="InterPro" id="IPR000719">
    <property type="entry name" value="Prot_kinase_dom"/>
</dbReference>
<comment type="catalytic activity">
    <reaction evidence="1">
        <text>ATP + protein L-histidine = ADP + protein N-phospho-L-histidine.</text>
        <dbReference type="EC" id="2.7.13.3"/>
    </reaction>
</comment>
<keyword evidence="5" id="KW-0808">Transferase</keyword>
<keyword evidence="9" id="KW-0902">Two-component regulatory system</keyword>
<evidence type="ECO:0000259" key="12">
    <source>
        <dbReference type="PROSITE" id="PS50109"/>
    </source>
</evidence>
<keyword evidence="8" id="KW-0067">ATP-binding</keyword>
<evidence type="ECO:0000256" key="5">
    <source>
        <dbReference type="ARBA" id="ARBA00022679"/>
    </source>
</evidence>
<dbReference type="InterPro" id="IPR003018">
    <property type="entry name" value="GAF"/>
</dbReference>
<accession>A0A926KJM0</accession>
<dbReference type="SUPFAM" id="SSF56112">
    <property type="entry name" value="Protein kinase-like (PK-like)"/>
    <property type="match status" value="1"/>
</dbReference>
<dbReference type="SUPFAM" id="SSF55874">
    <property type="entry name" value="ATPase domain of HSP90 chaperone/DNA topoisomerase II/histidine kinase"/>
    <property type="match status" value="1"/>
</dbReference>
<dbReference type="SUPFAM" id="SSF48452">
    <property type="entry name" value="TPR-like"/>
    <property type="match status" value="1"/>
</dbReference>
<dbReference type="InterPro" id="IPR005467">
    <property type="entry name" value="His_kinase_dom"/>
</dbReference>
<dbReference type="PROSITE" id="PS50011">
    <property type="entry name" value="PROTEIN_KINASE_DOM"/>
    <property type="match status" value="1"/>
</dbReference>
<name>A0A926KJM0_9BACL</name>
<dbReference type="SUPFAM" id="SSF52540">
    <property type="entry name" value="P-loop containing nucleoside triphosphate hydrolases"/>
    <property type="match status" value="1"/>
</dbReference>
<evidence type="ECO:0000313" key="14">
    <source>
        <dbReference type="Proteomes" id="UP000650466"/>
    </source>
</evidence>
<keyword evidence="6" id="KW-0547">Nucleotide-binding</keyword>
<evidence type="ECO:0000259" key="11">
    <source>
        <dbReference type="PROSITE" id="PS50011"/>
    </source>
</evidence>
<comment type="subcellular location">
    <subcellularLocation>
        <location evidence="2">Cell membrane</location>
        <topology evidence="2">Multi-pass membrane protein</topology>
    </subcellularLocation>
</comment>
<feature type="domain" description="Protein kinase" evidence="11">
    <location>
        <begin position="7"/>
        <end position="269"/>
    </location>
</feature>
<dbReference type="PANTHER" id="PTHR43642">
    <property type="entry name" value="HYBRID SIGNAL TRANSDUCTION HISTIDINE KINASE G"/>
    <property type="match status" value="1"/>
</dbReference>
<organism evidence="13 14">
    <name type="scientific">Paenibacillus sedimenti</name>
    <dbReference type="NCBI Taxonomy" id="2770274"/>
    <lineage>
        <taxon>Bacteria</taxon>
        <taxon>Bacillati</taxon>
        <taxon>Bacillota</taxon>
        <taxon>Bacilli</taxon>
        <taxon>Bacillales</taxon>
        <taxon>Paenibacillaceae</taxon>
        <taxon>Paenibacillus</taxon>
    </lineage>
</organism>
<dbReference type="Pfam" id="PF00512">
    <property type="entry name" value="HisKA"/>
    <property type="match status" value="1"/>
</dbReference>
<dbReference type="PRINTS" id="PR00344">
    <property type="entry name" value="BCTRLSENSOR"/>
</dbReference>
<evidence type="ECO:0000256" key="8">
    <source>
        <dbReference type="ARBA" id="ARBA00022840"/>
    </source>
</evidence>
<dbReference type="SMART" id="SM00387">
    <property type="entry name" value="HATPase_c"/>
    <property type="match status" value="1"/>
</dbReference>
<dbReference type="GO" id="GO:0005886">
    <property type="term" value="C:plasma membrane"/>
    <property type="evidence" value="ECO:0007669"/>
    <property type="project" value="UniProtKB-SubCell"/>
</dbReference>
<gene>
    <name evidence="13" type="ORF">ICC18_02285</name>
</gene>
<evidence type="ECO:0000256" key="2">
    <source>
        <dbReference type="ARBA" id="ARBA00004651"/>
    </source>
</evidence>
<dbReference type="GO" id="GO:0000155">
    <property type="term" value="F:phosphorelay sensor kinase activity"/>
    <property type="evidence" value="ECO:0007669"/>
    <property type="project" value="InterPro"/>
</dbReference>
<dbReference type="SUPFAM" id="SSF55781">
    <property type="entry name" value="GAF domain-like"/>
    <property type="match status" value="1"/>
</dbReference>
<dbReference type="Gene3D" id="3.30.200.20">
    <property type="entry name" value="Phosphorylase Kinase, domain 1"/>
    <property type="match status" value="1"/>
</dbReference>
<keyword evidence="7" id="KW-0418">Kinase</keyword>
<evidence type="ECO:0000256" key="9">
    <source>
        <dbReference type="ARBA" id="ARBA00023012"/>
    </source>
</evidence>
<evidence type="ECO:0000313" key="13">
    <source>
        <dbReference type="EMBL" id="MBD0378949.1"/>
    </source>
</evidence>
<dbReference type="InterPro" id="IPR011009">
    <property type="entry name" value="Kinase-like_dom_sf"/>
</dbReference>
<dbReference type="EC" id="2.7.13.3" evidence="3"/>
<dbReference type="FunFam" id="3.30.565.10:FF:000006">
    <property type="entry name" value="Sensor histidine kinase WalK"/>
    <property type="match status" value="1"/>
</dbReference>
<evidence type="ECO:0000256" key="3">
    <source>
        <dbReference type="ARBA" id="ARBA00012438"/>
    </source>
</evidence>
<evidence type="ECO:0000256" key="4">
    <source>
        <dbReference type="ARBA" id="ARBA00022553"/>
    </source>
</evidence>
<reference evidence="13" key="1">
    <citation type="submission" date="2020-09" db="EMBL/GenBank/DDBJ databases">
        <title>Draft Genome Sequence of Paenibacillus sp. WST5.</title>
        <authorList>
            <person name="Bao Z."/>
        </authorList>
    </citation>
    <scope>NUCLEOTIDE SEQUENCE</scope>
    <source>
        <strain evidence="13">WST5</strain>
    </source>
</reference>
<dbReference type="InterPro" id="IPR036097">
    <property type="entry name" value="HisK_dim/P_sf"/>
</dbReference>
<dbReference type="Gene3D" id="3.30.450.40">
    <property type="match status" value="1"/>
</dbReference>
<dbReference type="EMBL" id="JACVVD010000001">
    <property type="protein sequence ID" value="MBD0378949.1"/>
    <property type="molecule type" value="Genomic_DNA"/>
</dbReference>
<dbReference type="InterPro" id="IPR027417">
    <property type="entry name" value="P-loop_NTPase"/>
</dbReference>
<keyword evidence="14" id="KW-1185">Reference proteome</keyword>
<comment type="caution">
    <text evidence="13">The sequence shown here is derived from an EMBL/GenBank/DDBJ whole genome shotgun (WGS) entry which is preliminary data.</text>
</comment>
<dbReference type="InterPro" id="IPR004358">
    <property type="entry name" value="Sig_transdc_His_kin-like_C"/>
</dbReference>
<evidence type="ECO:0000256" key="7">
    <source>
        <dbReference type="ARBA" id="ARBA00022777"/>
    </source>
</evidence>
<keyword evidence="10" id="KW-0472">Membrane</keyword>
<feature type="domain" description="Histidine kinase" evidence="12">
    <location>
        <begin position="1512"/>
        <end position="1734"/>
    </location>
</feature>
<protein>
    <recommendedName>
        <fullName evidence="3">histidine kinase</fullName>
        <ecNumber evidence="3">2.7.13.3</ecNumber>
    </recommendedName>
</protein>